<dbReference type="HOGENOM" id="CLU_965281_0_0_7"/>
<dbReference type="PATRIC" id="fig|1069642.3.peg.1057"/>
<proteinExistence type="predicted"/>
<accession>K7ZER8</accession>
<reference evidence="1 2" key="1">
    <citation type="journal article" date="2012" name="BMC Genomics">
        <title>Genome analysis of a simultaneously predatory and prey-independent, novel Bdellovibrio bacteriovorus from the River Tiber, supports in silico predictions of both ancient and recent lateral gene transfer from diverse bacteria.</title>
        <authorList>
            <person name="Hobley L."/>
            <person name="Lerner T.R."/>
            <person name="Williams L.E."/>
            <person name="Lambert C."/>
            <person name="Till R."/>
            <person name="Milner D.S."/>
            <person name="Basford S.M."/>
            <person name="Capeness M.J."/>
            <person name="Fenton A.K."/>
            <person name="Atterbury R.J."/>
            <person name="Harris M.A."/>
            <person name="Sockett R.E."/>
        </authorList>
    </citation>
    <scope>NUCLEOTIDE SEQUENCE [LARGE SCALE GENOMIC DNA]</scope>
    <source>
        <strain evidence="1 2">Tiberius</strain>
    </source>
</reference>
<dbReference type="RefSeq" id="WP_015090238.1">
    <property type="nucleotide sequence ID" value="NC_019567.1"/>
</dbReference>
<gene>
    <name evidence="1" type="ORF">Bdt_1072</name>
</gene>
<sequence>MLIQVMMSLGLTAVLALTMANLLNNQYKEVKALQESLAAMDLQKYLTATLANGSICKFVTQGKTFNYTLIQPGKPQVLTFNSLPVRALTGSPAAIQVGQSASAISNSLTVSNISLAIETQSATSFTGRWIVDFDNSKLVRALKPLSISTTIEADINIPSSSKIQSCMGDAKPPSVLDYKEQYNDQTASVYFTTDGSPFMVHASGTHGSSGIWGFELHITCGIWGSGGTPSSDKVGFSVNSYGGGPPQGSETVTGFSRFQFPAGKQIYCHAHDPTNNTVFNRIRIYATY</sequence>
<dbReference type="KEGG" id="bbat:Bdt_1072"/>
<evidence type="ECO:0000313" key="2">
    <source>
        <dbReference type="Proteomes" id="UP000010074"/>
    </source>
</evidence>
<dbReference type="Proteomes" id="UP000010074">
    <property type="component" value="Chromosome"/>
</dbReference>
<dbReference type="AlphaFoldDB" id="K7ZER8"/>
<name>K7ZER8_BDEBC</name>
<protein>
    <submittedName>
        <fullName evidence="1">Uncharacterized protein</fullName>
    </submittedName>
</protein>
<dbReference type="EMBL" id="CP002930">
    <property type="protein sequence ID" value="AFY00772.1"/>
    <property type="molecule type" value="Genomic_DNA"/>
</dbReference>
<evidence type="ECO:0000313" key="1">
    <source>
        <dbReference type="EMBL" id="AFY00772.1"/>
    </source>
</evidence>
<organism evidence="1 2">
    <name type="scientific">Bdellovibrio bacteriovorus str. Tiberius</name>
    <dbReference type="NCBI Taxonomy" id="1069642"/>
    <lineage>
        <taxon>Bacteria</taxon>
        <taxon>Pseudomonadati</taxon>
        <taxon>Bdellovibrionota</taxon>
        <taxon>Bdellovibrionia</taxon>
        <taxon>Bdellovibrionales</taxon>
        <taxon>Pseudobdellovibrionaceae</taxon>
        <taxon>Bdellovibrio</taxon>
    </lineage>
</organism>